<dbReference type="PANTHER" id="PTHR30012:SF0">
    <property type="entry name" value="TYPE II SECRETION SYSTEM PROTEIN F-RELATED"/>
    <property type="match status" value="1"/>
</dbReference>
<organism evidence="10 11">
    <name type="scientific">Candidatus Sungbacteria bacterium RIFCSPLOWO2_01_FULL_60_25</name>
    <dbReference type="NCBI Taxonomy" id="1802281"/>
    <lineage>
        <taxon>Bacteria</taxon>
        <taxon>Candidatus Sungiibacteriota</taxon>
    </lineage>
</organism>
<dbReference type="GO" id="GO:0015628">
    <property type="term" value="P:protein secretion by the type II secretion system"/>
    <property type="evidence" value="ECO:0007669"/>
    <property type="project" value="TreeGrafter"/>
</dbReference>
<keyword evidence="3" id="KW-1003">Cell membrane</keyword>
<reference evidence="10 11" key="1">
    <citation type="journal article" date="2016" name="Nat. Commun.">
        <title>Thousands of microbial genomes shed light on interconnected biogeochemical processes in an aquifer system.</title>
        <authorList>
            <person name="Anantharaman K."/>
            <person name="Brown C.T."/>
            <person name="Hug L.A."/>
            <person name="Sharon I."/>
            <person name="Castelle C.J."/>
            <person name="Probst A.J."/>
            <person name="Thomas B.C."/>
            <person name="Singh A."/>
            <person name="Wilkins M.J."/>
            <person name="Karaoz U."/>
            <person name="Brodie E.L."/>
            <person name="Williams K.H."/>
            <person name="Hubbard S.S."/>
            <person name="Banfield J.F."/>
        </authorList>
    </citation>
    <scope>NUCLEOTIDE SEQUENCE [LARGE SCALE GENOMIC DNA]</scope>
</reference>
<feature type="transmembrane region" description="Helical" evidence="8">
    <location>
        <begin position="226"/>
        <end position="245"/>
    </location>
</feature>
<evidence type="ECO:0000256" key="4">
    <source>
        <dbReference type="ARBA" id="ARBA00022519"/>
    </source>
</evidence>
<dbReference type="Gene3D" id="1.20.81.30">
    <property type="entry name" value="Type II secretion system (T2SS), domain F"/>
    <property type="match status" value="2"/>
</dbReference>
<dbReference type="STRING" id="1802281.A3A44_00140"/>
<keyword evidence="5 8" id="KW-0812">Transmembrane</keyword>
<evidence type="ECO:0000313" key="10">
    <source>
        <dbReference type="EMBL" id="OHA08398.1"/>
    </source>
</evidence>
<feature type="domain" description="Type II secretion system protein GspF" evidence="9">
    <location>
        <begin position="276"/>
        <end position="399"/>
    </location>
</feature>
<evidence type="ECO:0000256" key="5">
    <source>
        <dbReference type="ARBA" id="ARBA00022692"/>
    </source>
</evidence>
<evidence type="ECO:0000256" key="3">
    <source>
        <dbReference type="ARBA" id="ARBA00022475"/>
    </source>
</evidence>
<dbReference type="GO" id="GO:0005886">
    <property type="term" value="C:plasma membrane"/>
    <property type="evidence" value="ECO:0007669"/>
    <property type="project" value="UniProtKB-SubCell"/>
</dbReference>
<evidence type="ECO:0000256" key="8">
    <source>
        <dbReference type="SAM" id="Phobius"/>
    </source>
</evidence>
<name>A0A1G2L9V5_9BACT</name>
<dbReference type="PANTHER" id="PTHR30012">
    <property type="entry name" value="GENERAL SECRETION PATHWAY PROTEIN"/>
    <property type="match status" value="1"/>
</dbReference>
<dbReference type="InterPro" id="IPR018076">
    <property type="entry name" value="T2SS_GspF_dom"/>
</dbReference>
<accession>A0A1G2L9V5</accession>
<comment type="subcellular location">
    <subcellularLocation>
        <location evidence="1">Cell inner membrane</location>
        <topology evidence="1">Multi-pass membrane protein</topology>
    </subcellularLocation>
</comment>
<proteinExistence type="inferred from homology"/>
<evidence type="ECO:0000256" key="7">
    <source>
        <dbReference type="ARBA" id="ARBA00023136"/>
    </source>
</evidence>
<dbReference type="Pfam" id="PF00482">
    <property type="entry name" value="T2SSF"/>
    <property type="match status" value="2"/>
</dbReference>
<keyword evidence="7 8" id="KW-0472">Membrane</keyword>
<dbReference type="InterPro" id="IPR042094">
    <property type="entry name" value="T2SS_GspF_sf"/>
</dbReference>
<gene>
    <name evidence="10" type="ORF">A3A44_00140</name>
</gene>
<keyword evidence="6 8" id="KW-1133">Transmembrane helix</keyword>
<dbReference type="FunFam" id="1.20.81.30:FF:000001">
    <property type="entry name" value="Type II secretion system protein F"/>
    <property type="match status" value="2"/>
</dbReference>
<evidence type="ECO:0000313" key="11">
    <source>
        <dbReference type="Proteomes" id="UP000178977"/>
    </source>
</evidence>
<evidence type="ECO:0000259" key="9">
    <source>
        <dbReference type="Pfam" id="PF00482"/>
    </source>
</evidence>
<comment type="similarity">
    <text evidence="2">Belongs to the GSP F family.</text>
</comment>
<dbReference type="PRINTS" id="PR00812">
    <property type="entry name" value="BCTERIALGSPF"/>
</dbReference>
<evidence type="ECO:0000256" key="1">
    <source>
        <dbReference type="ARBA" id="ARBA00004429"/>
    </source>
</evidence>
<evidence type="ECO:0000256" key="6">
    <source>
        <dbReference type="ARBA" id="ARBA00022989"/>
    </source>
</evidence>
<feature type="domain" description="Type II secretion system protein GspF" evidence="9">
    <location>
        <begin position="73"/>
        <end position="196"/>
    </location>
</feature>
<keyword evidence="4" id="KW-0997">Cell inner membrane</keyword>
<dbReference type="AlphaFoldDB" id="A0A1G2L9V5"/>
<dbReference type="Proteomes" id="UP000178977">
    <property type="component" value="Unassembled WGS sequence"/>
</dbReference>
<dbReference type="InterPro" id="IPR003004">
    <property type="entry name" value="GspF/PilC"/>
</dbReference>
<feature type="transmembrane region" description="Helical" evidence="8">
    <location>
        <begin position="173"/>
        <end position="195"/>
    </location>
</feature>
<evidence type="ECO:0000256" key="2">
    <source>
        <dbReference type="ARBA" id="ARBA00005745"/>
    </source>
</evidence>
<dbReference type="EMBL" id="MHQT01000041">
    <property type="protein sequence ID" value="OHA08398.1"/>
    <property type="molecule type" value="Genomic_DNA"/>
</dbReference>
<protein>
    <recommendedName>
        <fullName evidence="9">Type II secretion system protein GspF domain-containing protein</fullName>
    </recommendedName>
</protein>
<feature type="transmembrane region" description="Helical" evidence="8">
    <location>
        <begin position="381"/>
        <end position="401"/>
    </location>
</feature>
<comment type="caution">
    <text evidence="10">The sequence shown here is derived from an EMBL/GenBank/DDBJ whole genome shotgun (WGS) entry which is preliminary data.</text>
</comment>
<sequence length="407" mass="44124">MLYAYRAVDRSGATAPGEREAGSERELADALRHEGFLLLDAKSSTEDTRGVRGIAHRIPNPFRRVTLVERMVFSRNLAVMVGAGLSLTRAIDALSEQSSNPKFKAILAALRGDIARGKSFAEALRPHGSTFGPVFTNMVEAGEISGNLEKVLTVLARQMKRDHDLRSKVKGALMYPAIVVIALLLIGILMMVYVVPTLTATFTELEIPLPITTRVIIGASSILLHYYLYVAVGFALAIIGVVYAFRLPGFRHAFDRIVLQVPVFGELIRKLNSARFARTLSSLIAAGTPIARSLEVTAAVLGNSRFQNSLAGAAEGIQTGKALSDILKQHRDLYPPLVTEMLAVGEETGTTSRMLLRLALFYEEEVTATTKNLSNIIEPTLMIVIGAIVGFFAVSMIQPIYGGLGNL</sequence>